<dbReference type="eggNOG" id="COG0438">
    <property type="taxonomic scope" value="Bacteria"/>
</dbReference>
<organism evidence="1 2">
    <name type="scientific">Flavobacterium saliperosum</name>
    <dbReference type="NCBI Taxonomy" id="329186"/>
    <lineage>
        <taxon>Bacteria</taxon>
        <taxon>Pseudomonadati</taxon>
        <taxon>Bacteroidota</taxon>
        <taxon>Flavobacteriia</taxon>
        <taxon>Flavobacteriales</taxon>
        <taxon>Flavobacteriaceae</taxon>
        <taxon>Flavobacterium</taxon>
    </lineage>
</organism>
<dbReference type="EMBL" id="FMTY01000003">
    <property type="protein sequence ID" value="SCX09616.1"/>
    <property type="molecule type" value="Genomic_DNA"/>
</dbReference>
<evidence type="ECO:0000313" key="2">
    <source>
        <dbReference type="Proteomes" id="UP000182124"/>
    </source>
</evidence>
<evidence type="ECO:0000313" key="1">
    <source>
        <dbReference type="EMBL" id="SCX09616.1"/>
    </source>
</evidence>
<protein>
    <submittedName>
        <fullName evidence="1">Uncharacterized protein</fullName>
    </submittedName>
</protein>
<proteinExistence type="predicted"/>
<dbReference type="AlphaFoldDB" id="A0A1G4VNW2"/>
<dbReference type="SUPFAM" id="SSF53756">
    <property type="entry name" value="UDP-Glycosyltransferase/glycogen phosphorylase"/>
    <property type="match status" value="1"/>
</dbReference>
<gene>
    <name evidence="1" type="ORF">SAMN02927925_01416</name>
</gene>
<reference evidence="1 2" key="1">
    <citation type="submission" date="2016-10" db="EMBL/GenBank/DDBJ databases">
        <authorList>
            <person name="de Groot N.N."/>
        </authorList>
    </citation>
    <scope>NUCLEOTIDE SEQUENCE [LARGE SCALE GENOMIC DNA]</scope>
    <source>
        <strain evidence="1 2">CGMCC 1.3801</strain>
    </source>
</reference>
<name>A0A1G4VNW2_9FLAO</name>
<dbReference type="Proteomes" id="UP000182124">
    <property type="component" value="Unassembled WGS sequence"/>
</dbReference>
<dbReference type="RefSeq" id="WP_023577273.1">
    <property type="nucleotide sequence ID" value="NZ_CBCSBQ010000006.1"/>
</dbReference>
<sequence>MGKKILVLGVAQNNFLSFLYGALKTVYPDFTITVPSYREVKEHVAVSDWMYDNTGLKKKTTPFYYCKAAIVLMFSKHHYGAFFFMLFFEKKVSKALHFLIESVKEKAFFLQNDNFANIDTFHFHYMQYSYLRELFLVPEGKKIVCSFWGSDLMRTSDTFNHYFVKKALHRADVITCQSTEMREIILSKFGRTLYDKIQINNFPIDESVFNGIDTFLISDESVVNFKKDYGFSSTKLNVAIGHNGNPQNNHLKCIAALRSFPHKEKLHLIVNLCYALPQDQYDSYKEQLHTAFKETGIDYVIIEKFFTGDELVFSRLATDVFIHVPVSDALSATLTEMMYAGSIAITGGWLPYNTLRQLGLYYHDINEFDQLSGKLEGIVAHFEDEKAQCKINASLIRDYFFRKQIVEKWAKILS</sequence>
<accession>A0A1G4VNW2</accession>
<dbReference type="Gene3D" id="3.40.50.2000">
    <property type="entry name" value="Glycogen Phosphorylase B"/>
    <property type="match status" value="2"/>
</dbReference>
<dbReference type="STRING" id="329186.SAMN02927925_01416"/>